<evidence type="ECO:0000256" key="7">
    <source>
        <dbReference type="RuleBase" id="RU000442"/>
    </source>
</evidence>
<feature type="domain" description="DNA-directed DNA polymerase family B exonuclease" evidence="9">
    <location>
        <begin position="243"/>
        <end position="350"/>
    </location>
</feature>
<evidence type="ECO:0000259" key="9">
    <source>
        <dbReference type="Pfam" id="PF03104"/>
    </source>
</evidence>
<keyword evidence="2 7" id="KW-0808">Transferase</keyword>
<keyword evidence="4 7" id="KW-0239">DNA-directed DNA polymerase</keyword>
<dbReference type="CDD" id="cd00145">
    <property type="entry name" value="POLBc"/>
    <property type="match status" value="1"/>
</dbReference>
<dbReference type="Gene3D" id="1.10.287.690">
    <property type="entry name" value="Helix hairpin bin"/>
    <property type="match status" value="1"/>
</dbReference>
<dbReference type="InterPro" id="IPR006133">
    <property type="entry name" value="DNA-dir_DNA_pol_B_exonuc"/>
</dbReference>
<organism evidence="10 11">
    <name type="scientific">Candidatus Thalassarchaeum betae</name>
    <dbReference type="NCBI Taxonomy" id="2599289"/>
    <lineage>
        <taxon>Archaea</taxon>
        <taxon>Methanobacteriati</taxon>
        <taxon>Thermoplasmatota</taxon>
        <taxon>Candidatus Poseidoniia</taxon>
        <taxon>Candidatus Poseidoniales</taxon>
        <taxon>Candidatus Thalassarchaeaceae</taxon>
        <taxon>Candidatus Thalassarchaeum</taxon>
    </lineage>
</organism>
<dbReference type="SUPFAM" id="SSF56672">
    <property type="entry name" value="DNA/RNA polymerases"/>
    <property type="match status" value="1"/>
</dbReference>
<dbReference type="Gene3D" id="3.30.342.10">
    <property type="entry name" value="DNA Polymerase, chain B, domain 1"/>
    <property type="match status" value="1"/>
</dbReference>
<dbReference type="InterPro" id="IPR012337">
    <property type="entry name" value="RNaseH-like_sf"/>
</dbReference>
<dbReference type="PANTHER" id="PTHR10322:SF23">
    <property type="entry name" value="DNA POLYMERASE DELTA CATALYTIC SUBUNIT"/>
    <property type="match status" value="1"/>
</dbReference>
<gene>
    <name evidence="10" type="ORF">CXX69_04095</name>
</gene>
<dbReference type="SUPFAM" id="SSF53098">
    <property type="entry name" value="Ribonuclease H-like"/>
    <property type="match status" value="1"/>
</dbReference>
<dbReference type="InterPro" id="IPR036397">
    <property type="entry name" value="RNaseH_sf"/>
</dbReference>
<dbReference type="GO" id="GO:0003887">
    <property type="term" value="F:DNA-directed DNA polymerase activity"/>
    <property type="evidence" value="ECO:0007669"/>
    <property type="project" value="UniProtKB-KW"/>
</dbReference>
<evidence type="ECO:0000256" key="5">
    <source>
        <dbReference type="ARBA" id="ARBA00023125"/>
    </source>
</evidence>
<dbReference type="GO" id="GO:0000166">
    <property type="term" value="F:nucleotide binding"/>
    <property type="evidence" value="ECO:0007669"/>
    <property type="project" value="InterPro"/>
</dbReference>
<dbReference type="Gene3D" id="3.90.1600.10">
    <property type="entry name" value="Palm domain of DNA polymerase"/>
    <property type="match status" value="1"/>
</dbReference>
<feature type="domain" description="DNA-directed DNA polymerase family B multifunctional" evidence="8">
    <location>
        <begin position="651"/>
        <end position="767"/>
    </location>
</feature>
<dbReference type="Gene3D" id="1.10.132.60">
    <property type="entry name" value="DNA polymerase family B, C-terminal domain"/>
    <property type="match status" value="1"/>
</dbReference>
<comment type="catalytic activity">
    <reaction evidence="6 7">
        <text>DNA(n) + a 2'-deoxyribonucleoside 5'-triphosphate = DNA(n+1) + diphosphate</text>
        <dbReference type="Rhea" id="RHEA:22508"/>
        <dbReference type="Rhea" id="RHEA-COMP:17339"/>
        <dbReference type="Rhea" id="RHEA-COMP:17340"/>
        <dbReference type="ChEBI" id="CHEBI:33019"/>
        <dbReference type="ChEBI" id="CHEBI:61560"/>
        <dbReference type="ChEBI" id="CHEBI:173112"/>
        <dbReference type="EC" id="2.7.7.7"/>
    </reaction>
</comment>
<evidence type="ECO:0000256" key="6">
    <source>
        <dbReference type="ARBA" id="ARBA00049244"/>
    </source>
</evidence>
<comment type="similarity">
    <text evidence="1 7">Belongs to the DNA polymerase type-B family.</text>
</comment>
<dbReference type="InterPro" id="IPR050240">
    <property type="entry name" value="DNA_pol_type-B"/>
</dbReference>
<evidence type="ECO:0000256" key="2">
    <source>
        <dbReference type="ARBA" id="ARBA00022679"/>
    </source>
</evidence>
<feature type="domain" description="DNA-directed DNA polymerase family B multifunctional" evidence="8">
    <location>
        <begin position="425"/>
        <end position="630"/>
    </location>
</feature>
<dbReference type="PRINTS" id="PR00106">
    <property type="entry name" value="DNAPOLB"/>
</dbReference>
<evidence type="ECO:0000256" key="3">
    <source>
        <dbReference type="ARBA" id="ARBA00022695"/>
    </source>
</evidence>
<dbReference type="Gene3D" id="3.30.420.10">
    <property type="entry name" value="Ribonuclease H-like superfamily/Ribonuclease H"/>
    <property type="match status" value="1"/>
</dbReference>
<keyword evidence="7" id="KW-0235">DNA replication</keyword>
<dbReference type="InterPro" id="IPR006172">
    <property type="entry name" value="DNA-dir_DNA_pol_B"/>
</dbReference>
<keyword evidence="5 7" id="KW-0238">DNA-binding</keyword>
<evidence type="ECO:0000259" key="8">
    <source>
        <dbReference type="Pfam" id="PF00136"/>
    </source>
</evidence>
<dbReference type="PANTHER" id="PTHR10322">
    <property type="entry name" value="DNA POLYMERASE CATALYTIC SUBUNIT"/>
    <property type="match status" value="1"/>
</dbReference>
<dbReference type="InterPro" id="IPR042087">
    <property type="entry name" value="DNA_pol_B_thumb"/>
</dbReference>
<dbReference type="InterPro" id="IPR017964">
    <property type="entry name" value="DNA-dir_DNA_pol_B_CS"/>
</dbReference>
<evidence type="ECO:0000256" key="1">
    <source>
        <dbReference type="ARBA" id="ARBA00005755"/>
    </source>
</evidence>
<dbReference type="PROSITE" id="PS00116">
    <property type="entry name" value="DNA_POLYMERASE_B"/>
    <property type="match status" value="1"/>
</dbReference>
<dbReference type="Pfam" id="PF03104">
    <property type="entry name" value="DNA_pol_B_exo1"/>
    <property type="match status" value="1"/>
</dbReference>
<sequence length="876" mass="99106">MQWEEEMCIISGSYQSGEGKPHRTTVELWCRSRAGHSVTLLVNGLRPYVVIALPGKPRPASEADSALGFLRSMDWAVDVTPIGDKWTPDGDKPHWKVEVPQPWMITRGPNIRKILQESWEVSSADILFERRLLLDYDLGPHISACGEVLWAGERAPVEARDESTMDRATAAGRIAEVGGAGLYPVDMVLSCTVDDLSITEPFRTPFVTFSFDLETSIQSNRILCAAAVIDRGGERTEHTFQGEEGDIMERLTKLVHSEDPDIITGYNIDNFDLPRMEERANVLAGRSRMEAAALYGWGRVPMLQSEAKPRRLFPSRQQNRVWNIAGRIPLDAWWQARQTLRPQRESLSYVSKLLWPEDEDKHKLDIDASQMDREWAERPDEVLEYCVRDTILPLDILERLQSVARKEALASVSLTAVETASAGTTSQWLDSLVIRLADRSNVAVPMTNSGPRRRDQIAGGYVHEVEAGMKPWVVVLDFKSMYPSIMIANNICSTTLVRDDSTDESYSVSPSTETRYLSKDERVGLVPHLLERLMQSREVHKAALVAAREAGDDAEAFLQDQLQYAVKILMNSFYGVFASSFYRFTHPHLGASITEWARHNIRTIISNLEENGYSVVYSDTDSIFVQAPVDKGAPTRRPHREDTIFGDWNEARETAFRFGQDLAEQYSKEGAELEFETTLSSFFSHGAKKRYVGRVVWPREEMLIRGYEVRRTDSFALLTRTMTKMFEMILDGEEWASVEMTKSVIDDVKARRVDAADLVISRSCKGTLRRDGTVDFSKVYDNPDGLPYVRAAKKRIERDLPFTPGMKVGYIVTSARSSPMNVEPWLVDEIGEDPPVYDPQYYARRLATALGRITEAFGWGETELMSGSRQQTLFDF</sequence>
<dbReference type="Pfam" id="PF00136">
    <property type="entry name" value="DNA_pol_B"/>
    <property type="match status" value="2"/>
</dbReference>
<dbReference type="InterPro" id="IPR023211">
    <property type="entry name" value="DNA_pol_palm_dom_sf"/>
</dbReference>
<accession>A0A2V3HQS1</accession>
<dbReference type="Proteomes" id="UP000248161">
    <property type="component" value="Unassembled WGS sequence"/>
</dbReference>
<dbReference type="EMBL" id="PSPG01000008">
    <property type="protein sequence ID" value="PXF21395.1"/>
    <property type="molecule type" value="Genomic_DNA"/>
</dbReference>
<keyword evidence="3 7" id="KW-0548">Nucleotidyltransferase</keyword>
<name>A0A2V3HQS1_9ARCH</name>
<dbReference type="AlphaFoldDB" id="A0A2V3HQS1"/>
<dbReference type="EC" id="2.7.7.7" evidence="7"/>
<dbReference type="GO" id="GO:0006261">
    <property type="term" value="P:DNA-templated DNA replication"/>
    <property type="evidence" value="ECO:0007669"/>
    <property type="project" value="TreeGrafter"/>
</dbReference>
<comment type="caution">
    <text evidence="10">The sequence shown here is derived from an EMBL/GenBank/DDBJ whole genome shotgun (WGS) entry which is preliminary data.</text>
</comment>
<reference evidence="10 11" key="1">
    <citation type="journal article" date="2015" name="Nat. Commun.">
        <title>Genomic and transcriptomic evidence for scavenging of diverse organic compounds by widespread deep-sea archaea.</title>
        <authorList>
            <person name="Li M."/>
            <person name="Baker B.J."/>
            <person name="Anantharaman K."/>
            <person name="Jain S."/>
            <person name="Breier J.A."/>
            <person name="Dick G.J."/>
        </authorList>
    </citation>
    <scope>NUCLEOTIDE SEQUENCE [LARGE SCALE GENOMIC DNA]</scope>
    <source>
        <strain evidence="10">Cayman_51_deep</strain>
    </source>
</reference>
<dbReference type="InterPro" id="IPR006134">
    <property type="entry name" value="DNA-dir_DNA_pol_B_multi_dom"/>
</dbReference>
<evidence type="ECO:0000256" key="4">
    <source>
        <dbReference type="ARBA" id="ARBA00022932"/>
    </source>
</evidence>
<evidence type="ECO:0000313" key="10">
    <source>
        <dbReference type="EMBL" id="PXF21395.1"/>
    </source>
</evidence>
<protein>
    <recommendedName>
        <fullName evidence="7">DNA polymerase</fullName>
        <ecNumber evidence="7">2.7.7.7</ecNumber>
    </recommendedName>
</protein>
<dbReference type="SMART" id="SM00486">
    <property type="entry name" value="POLBc"/>
    <property type="match status" value="1"/>
</dbReference>
<evidence type="ECO:0000313" key="11">
    <source>
        <dbReference type="Proteomes" id="UP000248161"/>
    </source>
</evidence>
<dbReference type="InterPro" id="IPR043502">
    <property type="entry name" value="DNA/RNA_pol_sf"/>
</dbReference>
<dbReference type="GO" id="GO:0003677">
    <property type="term" value="F:DNA binding"/>
    <property type="evidence" value="ECO:0007669"/>
    <property type="project" value="UniProtKB-KW"/>
</dbReference>
<proteinExistence type="inferred from homology"/>